<dbReference type="SUPFAM" id="SSF50156">
    <property type="entry name" value="PDZ domain-like"/>
    <property type="match status" value="1"/>
</dbReference>
<evidence type="ECO:0000256" key="3">
    <source>
        <dbReference type="ARBA" id="ARBA00022801"/>
    </source>
</evidence>
<comment type="similarity">
    <text evidence="1 5">Belongs to the peptidase S41A family.</text>
</comment>
<keyword evidence="4 5" id="KW-0720">Serine protease</keyword>
<feature type="domain" description="PDZ" evidence="6">
    <location>
        <begin position="84"/>
        <end position="149"/>
    </location>
</feature>
<evidence type="ECO:0000313" key="8">
    <source>
        <dbReference type="Proteomes" id="UP000434850"/>
    </source>
</evidence>
<dbReference type="InterPro" id="IPR036034">
    <property type="entry name" value="PDZ_sf"/>
</dbReference>
<dbReference type="SMART" id="SM00228">
    <property type="entry name" value="PDZ"/>
    <property type="match status" value="1"/>
</dbReference>
<dbReference type="Proteomes" id="UP000434850">
    <property type="component" value="Unassembled WGS sequence"/>
</dbReference>
<protein>
    <recommendedName>
        <fullName evidence="6">PDZ domain-containing protein</fullName>
    </recommendedName>
</protein>
<evidence type="ECO:0000259" key="6">
    <source>
        <dbReference type="PROSITE" id="PS50106"/>
    </source>
</evidence>
<dbReference type="InterPro" id="IPR029045">
    <property type="entry name" value="ClpP/crotonase-like_dom_sf"/>
</dbReference>
<dbReference type="PANTHER" id="PTHR32060:SF30">
    <property type="entry name" value="CARBOXY-TERMINAL PROCESSING PROTEASE CTPA"/>
    <property type="match status" value="1"/>
</dbReference>
<dbReference type="Gene3D" id="2.30.42.10">
    <property type="match status" value="1"/>
</dbReference>
<comment type="caution">
    <text evidence="7">The sequence shown here is derived from an EMBL/GenBank/DDBJ whole genome shotgun (WGS) entry which is preliminary data.</text>
</comment>
<dbReference type="EMBL" id="WQLA01000002">
    <property type="protein sequence ID" value="MVN90417.1"/>
    <property type="molecule type" value="Genomic_DNA"/>
</dbReference>
<keyword evidence="2 5" id="KW-0645">Protease</keyword>
<dbReference type="PROSITE" id="PS50106">
    <property type="entry name" value="PDZ"/>
    <property type="match status" value="1"/>
</dbReference>
<dbReference type="AlphaFoldDB" id="A0A6I4I6B6"/>
<dbReference type="PANTHER" id="PTHR32060">
    <property type="entry name" value="TAIL-SPECIFIC PROTEASE"/>
    <property type="match status" value="1"/>
</dbReference>
<dbReference type="CDD" id="cd07560">
    <property type="entry name" value="Peptidase_S41_CPP"/>
    <property type="match status" value="1"/>
</dbReference>
<evidence type="ECO:0000256" key="5">
    <source>
        <dbReference type="RuleBase" id="RU004404"/>
    </source>
</evidence>
<evidence type="ECO:0000256" key="2">
    <source>
        <dbReference type="ARBA" id="ARBA00022670"/>
    </source>
</evidence>
<dbReference type="GO" id="GO:0008236">
    <property type="term" value="F:serine-type peptidase activity"/>
    <property type="evidence" value="ECO:0007669"/>
    <property type="project" value="UniProtKB-KW"/>
</dbReference>
<dbReference type="GO" id="GO:0006508">
    <property type="term" value="P:proteolysis"/>
    <property type="evidence" value="ECO:0007669"/>
    <property type="project" value="UniProtKB-KW"/>
</dbReference>
<dbReference type="InterPro" id="IPR001478">
    <property type="entry name" value="PDZ"/>
</dbReference>
<evidence type="ECO:0000313" key="7">
    <source>
        <dbReference type="EMBL" id="MVN90417.1"/>
    </source>
</evidence>
<dbReference type="GO" id="GO:0004175">
    <property type="term" value="F:endopeptidase activity"/>
    <property type="evidence" value="ECO:0007669"/>
    <property type="project" value="TreeGrafter"/>
</dbReference>
<reference evidence="7 8" key="1">
    <citation type="submission" date="2019-12" db="EMBL/GenBank/DDBJ databases">
        <title>Mucilaginibacter sp. HME9299 genome sequencing and assembly.</title>
        <authorList>
            <person name="Kang H."/>
            <person name="Kim H."/>
            <person name="Joh K."/>
        </authorList>
    </citation>
    <scope>NUCLEOTIDE SEQUENCE [LARGE SCALE GENOMIC DNA]</scope>
    <source>
        <strain evidence="7 8">HME9299</strain>
    </source>
</reference>
<dbReference type="RefSeq" id="WP_157540208.1">
    <property type="nucleotide sequence ID" value="NZ_WQLA01000002.1"/>
</dbReference>
<dbReference type="Pfam" id="PF03572">
    <property type="entry name" value="Peptidase_S41"/>
    <property type="match status" value="1"/>
</dbReference>
<dbReference type="SUPFAM" id="SSF52096">
    <property type="entry name" value="ClpP/crotonase"/>
    <property type="match status" value="1"/>
</dbReference>
<accession>A0A6I4I6B6</accession>
<dbReference type="InterPro" id="IPR004447">
    <property type="entry name" value="Peptidase_S41A"/>
</dbReference>
<dbReference type="OrthoDB" id="9812068at2"/>
<dbReference type="GO" id="GO:0007165">
    <property type="term" value="P:signal transduction"/>
    <property type="evidence" value="ECO:0007669"/>
    <property type="project" value="TreeGrafter"/>
</dbReference>
<dbReference type="Gene3D" id="3.30.750.44">
    <property type="match status" value="1"/>
</dbReference>
<organism evidence="7 8">
    <name type="scientific">Mucilaginibacter aquatilis</name>
    <dbReference type="NCBI Taxonomy" id="1517760"/>
    <lineage>
        <taxon>Bacteria</taxon>
        <taxon>Pseudomonadati</taxon>
        <taxon>Bacteroidota</taxon>
        <taxon>Sphingobacteriia</taxon>
        <taxon>Sphingobacteriales</taxon>
        <taxon>Sphingobacteriaceae</taxon>
        <taxon>Mucilaginibacter</taxon>
    </lineage>
</organism>
<proteinExistence type="inferred from homology"/>
<dbReference type="SMART" id="SM00245">
    <property type="entry name" value="TSPc"/>
    <property type="match status" value="1"/>
</dbReference>
<evidence type="ECO:0000256" key="1">
    <source>
        <dbReference type="ARBA" id="ARBA00009179"/>
    </source>
</evidence>
<sequence length="536" mass="58888">MKQTAGLIFRSMILVLLGVAVGLLINRRSSNAPADDSLTVYDPNGNKLEKVMQIVRKKYVDSIDVDSVEGVTINNLLQKLDPHSVYLHKKQAQSLSEKLEGGFDGIGIESQLLRDTLFVTQVLPGSPAYKAGLPNGARIITLNGKPFSGTHLTNDRVNNAFSGGNDTGLYVGVLTNDSKDVKTFRIKRGHVNLSSLDAAYITAPGVGYIKISKFGTTTDTDFKASLKRLKGQGMQKLVLDLRGNGGGYLNTATALADEFLPKGRLIVYTQGQHEPRTDYFATDSGLFEQGKLAVIIDEHSASASEILAGALQDLDRAVIIGRRSFGKGLVQEQFRFDDGTALNLTVARYFTPSGRSIQKSYKAGTESYKNDLTERLQKGELYTAQNNLDDSTFNMAVTYHTTAGKKVYGGGGIMPDIFVPEEAAENSRLVLDLLRNQAFSGYVVERMQNVLKNYSTADDYLNFFSVNDVEFNRFVNYSSALGLIKDADMHELTVNKPYIKTLLKAQAARFKWGSEWFYRTLNQNDAGISKAIAALN</sequence>
<keyword evidence="8" id="KW-1185">Reference proteome</keyword>
<dbReference type="InterPro" id="IPR005151">
    <property type="entry name" value="Tail-specific_protease"/>
</dbReference>
<dbReference type="GO" id="GO:0030288">
    <property type="term" value="C:outer membrane-bounded periplasmic space"/>
    <property type="evidence" value="ECO:0007669"/>
    <property type="project" value="TreeGrafter"/>
</dbReference>
<dbReference type="Gene3D" id="3.90.226.10">
    <property type="entry name" value="2-enoyl-CoA Hydratase, Chain A, domain 1"/>
    <property type="match status" value="1"/>
</dbReference>
<keyword evidence="3 5" id="KW-0378">Hydrolase</keyword>
<dbReference type="Pfam" id="PF00595">
    <property type="entry name" value="PDZ"/>
    <property type="match status" value="1"/>
</dbReference>
<dbReference type="NCBIfam" id="TIGR00225">
    <property type="entry name" value="prc"/>
    <property type="match status" value="1"/>
</dbReference>
<evidence type="ECO:0000256" key="4">
    <source>
        <dbReference type="ARBA" id="ARBA00022825"/>
    </source>
</evidence>
<name>A0A6I4I6B6_9SPHI</name>
<gene>
    <name evidence="7" type="ORF">GO816_04690</name>
</gene>